<evidence type="ECO:0000259" key="1">
    <source>
        <dbReference type="Pfam" id="PF13280"/>
    </source>
</evidence>
<feature type="domain" description="WCX" evidence="2">
    <location>
        <begin position="271"/>
        <end position="344"/>
    </location>
</feature>
<proteinExistence type="predicted"/>
<feature type="domain" description="WYL" evidence="1">
    <location>
        <begin position="154"/>
        <end position="230"/>
    </location>
</feature>
<dbReference type="EMBL" id="LTAO01000036">
    <property type="protein sequence ID" value="KYG27732.1"/>
    <property type="molecule type" value="Genomic_DNA"/>
</dbReference>
<evidence type="ECO:0000313" key="4">
    <source>
        <dbReference type="Proteomes" id="UP000075806"/>
    </source>
</evidence>
<comment type="caution">
    <text evidence="3">The sequence shown here is derived from an EMBL/GenBank/DDBJ whole genome shotgun (WGS) entry which is preliminary data.</text>
</comment>
<dbReference type="InterPro" id="IPR057727">
    <property type="entry name" value="WCX_dom"/>
</dbReference>
<sequence>MENTILKKKNSLIFILDILKTYSDADSPLTIAKIEELLLAKYELKVGRKAIKRNLENLLELGYEIEYDVQNRKGKNGEDEEIKTNWYLIRDFSDSELRLIIESLLFSKYIADKHKKELIGKIERLSNEKFKSRIKHVKTVTDHSLDSKELFHTIEIVDEAIAENKQIQFRYNFYMTDKKKYNYKNAAGQPRKYVVSPYYIAFFNNRYYLICNHKNNDELYNYRLDRITDICMLENEVRKPITELNGFREGFDLSTYMSEHLYMFSGEVAPVTFKIKKQYVGDVIDWFGKEVHFFNETNEEVTVSTRRVNLHAMKIWAVQYGANVQVLKPQKLIDKVKKDLQQALRNYDNAPN</sequence>
<evidence type="ECO:0000313" key="3">
    <source>
        <dbReference type="EMBL" id="KYG27732.1"/>
    </source>
</evidence>
<dbReference type="STRING" id="519424.AZF04_11125"/>
<keyword evidence="4" id="KW-1185">Reference proteome</keyword>
<dbReference type="OrthoDB" id="9772503at2"/>
<name>A0A161PG95_9BACI</name>
<dbReference type="InterPro" id="IPR051534">
    <property type="entry name" value="CBASS_pafABC_assoc_protein"/>
</dbReference>
<dbReference type="RefSeq" id="WP_061949861.1">
    <property type="nucleotide sequence ID" value="NZ_LTAO01000036.1"/>
</dbReference>
<dbReference type="Pfam" id="PF13280">
    <property type="entry name" value="WYL"/>
    <property type="match status" value="1"/>
</dbReference>
<accession>A0A161PG95</accession>
<dbReference type="Proteomes" id="UP000075806">
    <property type="component" value="Unassembled WGS sequence"/>
</dbReference>
<dbReference type="Pfam" id="PF25583">
    <property type="entry name" value="WCX"/>
    <property type="match status" value="1"/>
</dbReference>
<organism evidence="3 4">
    <name type="scientific">Alkalihalobacillus trypoxylicola</name>
    <dbReference type="NCBI Taxonomy" id="519424"/>
    <lineage>
        <taxon>Bacteria</taxon>
        <taxon>Bacillati</taxon>
        <taxon>Bacillota</taxon>
        <taxon>Bacilli</taxon>
        <taxon>Bacillales</taxon>
        <taxon>Bacillaceae</taxon>
        <taxon>Alkalihalobacillus</taxon>
    </lineage>
</organism>
<gene>
    <name evidence="3" type="ORF">AZF04_11125</name>
</gene>
<dbReference type="PANTHER" id="PTHR34580:SF1">
    <property type="entry name" value="PROTEIN PAFC"/>
    <property type="match status" value="1"/>
</dbReference>
<dbReference type="PANTHER" id="PTHR34580">
    <property type="match status" value="1"/>
</dbReference>
<dbReference type="InterPro" id="IPR026881">
    <property type="entry name" value="WYL_dom"/>
</dbReference>
<dbReference type="AlphaFoldDB" id="A0A161PG95"/>
<evidence type="ECO:0000259" key="2">
    <source>
        <dbReference type="Pfam" id="PF25583"/>
    </source>
</evidence>
<protein>
    <submittedName>
        <fullName evidence="3">Uncharacterized protein</fullName>
    </submittedName>
</protein>
<dbReference type="PROSITE" id="PS52050">
    <property type="entry name" value="WYL"/>
    <property type="match status" value="1"/>
</dbReference>
<reference evidence="3" key="1">
    <citation type="submission" date="2016-02" db="EMBL/GenBank/DDBJ databases">
        <title>Genome sequence of Bacillus trypoxylicola KCTC 13244(T).</title>
        <authorList>
            <person name="Jeong H."/>
            <person name="Park S.-H."/>
            <person name="Choi S.-K."/>
        </authorList>
    </citation>
    <scope>NUCLEOTIDE SEQUENCE [LARGE SCALE GENOMIC DNA]</scope>
    <source>
        <strain evidence="3">KCTC 13244</strain>
    </source>
</reference>